<dbReference type="InterPro" id="IPR011989">
    <property type="entry name" value="ARM-like"/>
</dbReference>
<reference evidence="1 2" key="1">
    <citation type="submission" date="2013-11" db="EMBL/GenBank/DDBJ databases">
        <title>Draft genome of the bovine lungworm Dictyocaulus viviparus.</title>
        <authorList>
            <person name="Mitreva M."/>
        </authorList>
    </citation>
    <scope>NUCLEOTIDE SEQUENCE [LARGE SCALE GENOMIC DNA]</scope>
    <source>
        <strain evidence="1 2">HannoverDv2000</strain>
    </source>
</reference>
<dbReference type="GO" id="GO:0016020">
    <property type="term" value="C:membrane"/>
    <property type="evidence" value="ECO:0007669"/>
    <property type="project" value="TreeGrafter"/>
</dbReference>
<dbReference type="PANTHER" id="PTHR21663:SF0">
    <property type="entry name" value="HEAT REPEAT-CONTAINING PROTEIN 5B"/>
    <property type="match status" value="1"/>
</dbReference>
<dbReference type="PANTHER" id="PTHR21663">
    <property type="entry name" value="HYPOTHETICAL HEAT DOMAIN-CONTAINING"/>
    <property type="match status" value="1"/>
</dbReference>
<sequence>MGKCGSSYVDTFPILMKWLKVAESQSRAEILMTLSSMVVGLGAGAASFYKDIFKAAKAHLADRVMFVRTAALHCLTALVPFYSPMFSTELEAVITLCTKGLDGSNYETRLAASRLLSVLLSTALQPPPISSTGKSTVNARVMVFRPLPLDDALHVLACSFLRGGVGGFLKGGTSQNTASPGGQKDIRAGIAMNCWTHEIVDYSVEPIVDRVLSVEMLASGQAITVATLELSNLVRQIGTAVTPLFVEASGIMEPVFACLLHPTLSARMATAWCLRCITMAVPGQLTPLIDRCLNR</sequence>
<dbReference type="Proteomes" id="UP000053766">
    <property type="component" value="Unassembled WGS sequence"/>
</dbReference>
<dbReference type="OrthoDB" id="192608at2759"/>
<reference evidence="2" key="2">
    <citation type="journal article" date="2016" name="Sci. Rep.">
        <title>Dictyocaulus viviparus genome, variome and transcriptome elucidate lungworm biology and support future intervention.</title>
        <authorList>
            <person name="McNulty S.N."/>
            <person name="Strube C."/>
            <person name="Rosa B.A."/>
            <person name="Martin J.C."/>
            <person name="Tyagi R."/>
            <person name="Choi Y.J."/>
            <person name="Wang Q."/>
            <person name="Hallsworth Pepin K."/>
            <person name="Zhang X."/>
            <person name="Ozersky P."/>
            <person name="Wilson R.K."/>
            <person name="Sternberg P.W."/>
            <person name="Gasser R.B."/>
            <person name="Mitreva M."/>
        </authorList>
    </citation>
    <scope>NUCLEOTIDE SEQUENCE [LARGE SCALE GENOMIC DNA]</scope>
    <source>
        <strain evidence="2">HannoverDv2000</strain>
    </source>
</reference>
<dbReference type="InterPro" id="IPR016024">
    <property type="entry name" value="ARM-type_fold"/>
</dbReference>
<evidence type="ECO:0000313" key="1">
    <source>
        <dbReference type="EMBL" id="KJH43158.1"/>
    </source>
</evidence>
<dbReference type="Gene3D" id="1.25.10.10">
    <property type="entry name" value="Leucine-rich Repeat Variant"/>
    <property type="match status" value="1"/>
</dbReference>
<organism evidence="1 2">
    <name type="scientific">Dictyocaulus viviparus</name>
    <name type="common">Bovine lungworm</name>
    <dbReference type="NCBI Taxonomy" id="29172"/>
    <lineage>
        <taxon>Eukaryota</taxon>
        <taxon>Metazoa</taxon>
        <taxon>Ecdysozoa</taxon>
        <taxon>Nematoda</taxon>
        <taxon>Chromadorea</taxon>
        <taxon>Rhabditida</taxon>
        <taxon>Rhabditina</taxon>
        <taxon>Rhabditomorpha</taxon>
        <taxon>Strongyloidea</taxon>
        <taxon>Metastrongylidae</taxon>
        <taxon>Dictyocaulus</taxon>
    </lineage>
</organism>
<dbReference type="SUPFAM" id="SSF48371">
    <property type="entry name" value="ARM repeat"/>
    <property type="match status" value="1"/>
</dbReference>
<keyword evidence="2" id="KW-1185">Reference proteome</keyword>
<dbReference type="GO" id="GO:0005794">
    <property type="term" value="C:Golgi apparatus"/>
    <property type="evidence" value="ECO:0007669"/>
    <property type="project" value="TreeGrafter"/>
</dbReference>
<name>A0A0D8XEX8_DICVI</name>
<dbReference type="GO" id="GO:0008104">
    <property type="term" value="P:intracellular protein localization"/>
    <property type="evidence" value="ECO:0007669"/>
    <property type="project" value="TreeGrafter"/>
</dbReference>
<gene>
    <name evidence="1" type="ORF">DICVIV_10826</name>
</gene>
<dbReference type="InterPro" id="IPR040108">
    <property type="entry name" value="Laa1/Sip1/HEATR5"/>
</dbReference>
<evidence type="ECO:0000313" key="2">
    <source>
        <dbReference type="Proteomes" id="UP000053766"/>
    </source>
</evidence>
<dbReference type="GO" id="GO:0005829">
    <property type="term" value="C:cytosol"/>
    <property type="evidence" value="ECO:0007669"/>
    <property type="project" value="GOC"/>
</dbReference>
<dbReference type="STRING" id="29172.A0A0D8XEX8"/>
<dbReference type="GO" id="GO:0030139">
    <property type="term" value="C:endocytic vesicle"/>
    <property type="evidence" value="ECO:0007669"/>
    <property type="project" value="TreeGrafter"/>
</dbReference>
<dbReference type="GO" id="GO:0006897">
    <property type="term" value="P:endocytosis"/>
    <property type="evidence" value="ECO:0007669"/>
    <property type="project" value="TreeGrafter"/>
</dbReference>
<proteinExistence type="predicted"/>
<dbReference type="EMBL" id="KN716586">
    <property type="protein sequence ID" value="KJH43158.1"/>
    <property type="molecule type" value="Genomic_DNA"/>
</dbReference>
<accession>A0A0D8XEX8</accession>
<protein>
    <submittedName>
        <fullName evidence="1">HEAT repeat protein</fullName>
    </submittedName>
</protein>
<dbReference type="AlphaFoldDB" id="A0A0D8XEX8"/>
<dbReference type="GO" id="GO:0042147">
    <property type="term" value="P:retrograde transport, endosome to Golgi"/>
    <property type="evidence" value="ECO:0007669"/>
    <property type="project" value="TreeGrafter"/>
</dbReference>